<reference evidence="1 2" key="1">
    <citation type="submission" date="2021-02" db="EMBL/GenBank/DDBJ databases">
        <authorList>
            <person name="Park J.-S."/>
        </authorList>
    </citation>
    <scope>NUCLEOTIDE SEQUENCE [LARGE SCALE GENOMIC DNA]</scope>
    <source>
        <strain evidence="1 2">188UL20-2</strain>
    </source>
</reference>
<dbReference type="RefSeq" id="WP_205157215.1">
    <property type="nucleotide sequence ID" value="NZ_JAFEUM010000001.1"/>
</dbReference>
<name>A0ABS2HHQ9_9VIBR</name>
<organism evidence="1 2">
    <name type="scientific">Vibrio ulleungensis</name>
    <dbReference type="NCBI Taxonomy" id="2807619"/>
    <lineage>
        <taxon>Bacteria</taxon>
        <taxon>Pseudomonadati</taxon>
        <taxon>Pseudomonadota</taxon>
        <taxon>Gammaproteobacteria</taxon>
        <taxon>Vibrionales</taxon>
        <taxon>Vibrionaceae</taxon>
        <taxon>Vibrio</taxon>
    </lineage>
</organism>
<dbReference type="EMBL" id="JAFEUM010000001">
    <property type="protein sequence ID" value="MBM7035627.1"/>
    <property type="molecule type" value="Genomic_DNA"/>
</dbReference>
<proteinExistence type="predicted"/>
<accession>A0ABS2HHQ9</accession>
<comment type="caution">
    <text evidence="1">The sequence shown here is derived from an EMBL/GenBank/DDBJ whole genome shotgun (WGS) entry which is preliminary data.</text>
</comment>
<evidence type="ECO:0000313" key="1">
    <source>
        <dbReference type="EMBL" id="MBM7035627.1"/>
    </source>
</evidence>
<sequence>MIRTQLVALGFPVLSDARQQQRMIELCKSSDDFFKAALTKAKLQPAAATPEQTLPSLLGIYGHRFEQCLSELSAQSESLIAMSDVLNESLPSEHADKFVNQSALDTEITSRIYLFIQGRMKLDYSLANEFSQRAASELAHFTTQSEDEIRVKLNQSYYVGVDARNKQSKILRWFEKWFN</sequence>
<keyword evidence="2" id="KW-1185">Reference proteome</keyword>
<dbReference type="Proteomes" id="UP000809621">
    <property type="component" value="Unassembled WGS sequence"/>
</dbReference>
<protein>
    <submittedName>
        <fullName evidence="1">Uncharacterized protein</fullName>
    </submittedName>
</protein>
<gene>
    <name evidence="1" type="ORF">JQC93_04335</name>
</gene>
<evidence type="ECO:0000313" key="2">
    <source>
        <dbReference type="Proteomes" id="UP000809621"/>
    </source>
</evidence>